<name>A0ABP4H5J5_9PSEU</name>
<reference evidence="2" key="1">
    <citation type="journal article" date="2019" name="Int. J. Syst. Evol. Microbiol.">
        <title>The Global Catalogue of Microorganisms (GCM) 10K type strain sequencing project: providing services to taxonomists for standard genome sequencing and annotation.</title>
        <authorList>
            <consortium name="The Broad Institute Genomics Platform"/>
            <consortium name="The Broad Institute Genome Sequencing Center for Infectious Disease"/>
            <person name="Wu L."/>
            <person name="Ma J."/>
        </authorList>
    </citation>
    <scope>NUCLEOTIDE SEQUENCE [LARGE SCALE GENOMIC DNA]</scope>
    <source>
        <strain evidence="2">JCM 13023</strain>
    </source>
</reference>
<dbReference type="PANTHER" id="PTHR36303">
    <property type="entry name" value="2',3'-CYCLIC-NUCLEOTIDE 2'-PHOSPHODIESTERASE"/>
    <property type="match status" value="1"/>
</dbReference>
<dbReference type="Gene3D" id="3.60.21.10">
    <property type="match status" value="1"/>
</dbReference>
<protein>
    <submittedName>
        <fullName evidence="1">2',3'-cyclic-nucleotide 2'-phosphodiesterase</fullName>
    </submittedName>
</protein>
<dbReference type="InterPro" id="IPR029052">
    <property type="entry name" value="Metallo-depent_PP-like"/>
</dbReference>
<dbReference type="InterPro" id="IPR005235">
    <property type="entry name" value="YmdB-like"/>
</dbReference>
<comment type="caution">
    <text evidence="1">The sequence shown here is derived from an EMBL/GenBank/DDBJ whole genome shotgun (WGS) entry which is preliminary data.</text>
</comment>
<gene>
    <name evidence="1" type="primary">ymdB</name>
    <name evidence="1" type="ORF">GCM10009676_39570</name>
</gene>
<dbReference type="Pfam" id="PF13277">
    <property type="entry name" value="YmdB"/>
    <property type="match status" value="1"/>
</dbReference>
<sequence length="282" mass="29392">MSTIEARTGAGSGAMRVLCVGDVVGEEAADWLADRVPQLRDEHGLDWVVVNAENCAVTGSNPMDGFGMTVEIIDKLLDAGVDAITGGNHSWDGPDVDKLLAYPQVVRPLNLDEDRGQGLLTLRGGETTLTVINLLSPTAELPGMAAPTPRPLWPSWCQITAEHDLPGAVVIDLHGESPWEKASFAAAIDGQVAGVVGTHTHDPTLRGHVLSGGTGYVAELGMTGRLGHTGGGFDPMHFVAKLRGEDHTALPAYTLAEGPLALGAVVMDIDATGATTAITRIS</sequence>
<accession>A0ABP4H5J5</accession>
<dbReference type="RefSeq" id="WP_253865844.1">
    <property type="nucleotide sequence ID" value="NZ_BAAALN010000016.1"/>
</dbReference>
<dbReference type="PANTHER" id="PTHR36303:SF1">
    <property type="entry name" value="2',3'-CYCLIC-NUCLEOTIDE 2'-PHOSPHODIESTERASE"/>
    <property type="match status" value="1"/>
</dbReference>
<dbReference type="Proteomes" id="UP001500653">
    <property type="component" value="Unassembled WGS sequence"/>
</dbReference>
<keyword evidence="2" id="KW-1185">Reference proteome</keyword>
<organism evidence="1 2">
    <name type="scientific">Prauserella halophila</name>
    <dbReference type="NCBI Taxonomy" id="185641"/>
    <lineage>
        <taxon>Bacteria</taxon>
        <taxon>Bacillati</taxon>
        <taxon>Actinomycetota</taxon>
        <taxon>Actinomycetes</taxon>
        <taxon>Pseudonocardiales</taxon>
        <taxon>Pseudonocardiaceae</taxon>
        <taxon>Prauserella</taxon>
    </lineage>
</organism>
<evidence type="ECO:0000313" key="2">
    <source>
        <dbReference type="Proteomes" id="UP001500653"/>
    </source>
</evidence>
<dbReference type="SUPFAM" id="SSF56300">
    <property type="entry name" value="Metallo-dependent phosphatases"/>
    <property type="match status" value="1"/>
</dbReference>
<proteinExistence type="predicted"/>
<dbReference type="EMBL" id="BAAALN010000016">
    <property type="protein sequence ID" value="GAA1249188.1"/>
    <property type="molecule type" value="Genomic_DNA"/>
</dbReference>
<evidence type="ECO:0000313" key="1">
    <source>
        <dbReference type="EMBL" id="GAA1249188.1"/>
    </source>
</evidence>